<dbReference type="RefSeq" id="WP_345595290.1">
    <property type="nucleotide sequence ID" value="NZ_BAABJG010000056.1"/>
</dbReference>
<keyword evidence="1" id="KW-0812">Transmembrane</keyword>
<name>A0ABW3UYT4_9BACL</name>
<keyword evidence="1" id="KW-1133">Transmembrane helix</keyword>
<organism evidence="2 3">
    <name type="scientific">Paenibacillus vulneris</name>
    <dbReference type="NCBI Taxonomy" id="1133364"/>
    <lineage>
        <taxon>Bacteria</taxon>
        <taxon>Bacillati</taxon>
        <taxon>Bacillota</taxon>
        <taxon>Bacilli</taxon>
        <taxon>Bacillales</taxon>
        <taxon>Paenibacillaceae</taxon>
        <taxon>Paenibacillus</taxon>
    </lineage>
</organism>
<proteinExistence type="predicted"/>
<protein>
    <submittedName>
        <fullName evidence="2">Uncharacterized protein</fullName>
    </submittedName>
</protein>
<dbReference type="EMBL" id="JBHTLU010000049">
    <property type="protein sequence ID" value="MFD1224815.1"/>
    <property type="molecule type" value="Genomic_DNA"/>
</dbReference>
<gene>
    <name evidence="2" type="ORF">ACFQ4B_32370</name>
</gene>
<comment type="caution">
    <text evidence="2">The sequence shown here is derived from an EMBL/GenBank/DDBJ whole genome shotgun (WGS) entry which is preliminary data.</text>
</comment>
<evidence type="ECO:0000313" key="2">
    <source>
        <dbReference type="EMBL" id="MFD1224815.1"/>
    </source>
</evidence>
<reference evidence="3" key="1">
    <citation type="journal article" date="2019" name="Int. J. Syst. Evol. Microbiol.">
        <title>The Global Catalogue of Microorganisms (GCM) 10K type strain sequencing project: providing services to taxonomists for standard genome sequencing and annotation.</title>
        <authorList>
            <consortium name="The Broad Institute Genomics Platform"/>
            <consortium name="The Broad Institute Genome Sequencing Center for Infectious Disease"/>
            <person name="Wu L."/>
            <person name="Ma J."/>
        </authorList>
    </citation>
    <scope>NUCLEOTIDE SEQUENCE [LARGE SCALE GENOMIC DNA]</scope>
    <source>
        <strain evidence="3">CCUG 53270</strain>
    </source>
</reference>
<keyword evidence="3" id="KW-1185">Reference proteome</keyword>
<feature type="transmembrane region" description="Helical" evidence="1">
    <location>
        <begin position="181"/>
        <end position="201"/>
    </location>
</feature>
<evidence type="ECO:0000313" key="3">
    <source>
        <dbReference type="Proteomes" id="UP001597180"/>
    </source>
</evidence>
<dbReference type="Proteomes" id="UP001597180">
    <property type="component" value="Unassembled WGS sequence"/>
</dbReference>
<evidence type="ECO:0000256" key="1">
    <source>
        <dbReference type="SAM" id="Phobius"/>
    </source>
</evidence>
<accession>A0ABW3UYT4</accession>
<sequence length="230" mass="22614">MRRSCTGGTIGDLLPSPDGVGEGVALGGSLKAEAGKDGVTGSVGLGASATVCGDGVGSFNAGVFAGGSVGLSAAGFFGAPVAAPPPLAAPWLGAAGSSAAAGGAAAPLSPPAVVPDAVSSGCSAFGGETSSPVSAGFAGVGLSFGCEAGSLVQPEIIAAVTSAAIHVFFTKHCSFRHVHPWSFPFIFFLCVMMACIFRTCLYSNIYPAKYRVFSALDRMRSEPPISSGST</sequence>
<keyword evidence="1" id="KW-0472">Membrane</keyword>